<gene>
    <name evidence="1" type="ORF">AFK71_02325</name>
</gene>
<evidence type="ECO:0000313" key="2">
    <source>
        <dbReference type="Proteomes" id="UP000036780"/>
    </source>
</evidence>
<reference evidence="2" key="1">
    <citation type="submission" date="2015-07" db="EMBL/GenBank/DDBJ databases">
        <title>Fjat-10053 dsm26.</title>
        <authorList>
            <person name="Liu B."/>
            <person name="Wang J."/>
            <person name="Zhu Y."/>
            <person name="Liu G."/>
            <person name="Chen Q."/>
            <person name="Chen Z."/>
            <person name="Lan J."/>
            <person name="Che J."/>
            <person name="Ge C."/>
            <person name="Shi H."/>
            <person name="Pan Z."/>
            <person name="Liu X."/>
        </authorList>
    </citation>
    <scope>NUCLEOTIDE SEQUENCE [LARGE SCALE GENOMIC DNA]</scope>
    <source>
        <strain evidence="2">DSM 26</strain>
    </source>
</reference>
<comment type="caution">
    <text evidence="1">The sequence shown here is derived from an EMBL/GenBank/DDBJ whole genome shotgun (WGS) entry which is preliminary data.</text>
</comment>
<dbReference type="AlphaFoldDB" id="A0A0L0QVB6"/>
<proteinExistence type="predicted"/>
<dbReference type="GeneID" id="66869382"/>
<accession>A0A0L0QVB6</accession>
<keyword evidence="2" id="KW-1185">Reference proteome</keyword>
<name>A0A0L0QVB6_VIRPA</name>
<protein>
    <recommendedName>
        <fullName evidence="3">Phage protein</fullName>
    </recommendedName>
</protein>
<evidence type="ECO:0000313" key="1">
    <source>
        <dbReference type="EMBL" id="KNE22477.1"/>
    </source>
</evidence>
<dbReference type="EMBL" id="LGTO01000002">
    <property type="protein sequence ID" value="KNE22477.1"/>
    <property type="molecule type" value="Genomic_DNA"/>
</dbReference>
<dbReference type="Proteomes" id="UP000036780">
    <property type="component" value="Unassembled WGS sequence"/>
</dbReference>
<dbReference type="PATRIC" id="fig|1473.5.peg.3392"/>
<dbReference type="RefSeq" id="WP_050349951.1">
    <property type="nucleotide sequence ID" value="NZ_CP073011.1"/>
</dbReference>
<organism evidence="1 2">
    <name type="scientific">Virgibacillus pantothenticus</name>
    <dbReference type="NCBI Taxonomy" id="1473"/>
    <lineage>
        <taxon>Bacteria</taxon>
        <taxon>Bacillati</taxon>
        <taxon>Bacillota</taxon>
        <taxon>Bacilli</taxon>
        <taxon>Bacillales</taxon>
        <taxon>Bacillaceae</taxon>
        <taxon>Virgibacillus</taxon>
    </lineage>
</organism>
<sequence length="103" mass="11965">MRFNDRITLVNQTNSYYDPIKGEYVDGEVIETTKPCNASTLGIERTNELFGEIDKKIVVARLQRPYVGKVDYAYINDGRKTKYKPQRQSDYRKGVFYLEGVSQ</sequence>
<evidence type="ECO:0008006" key="3">
    <source>
        <dbReference type="Google" id="ProtNLM"/>
    </source>
</evidence>
<dbReference type="OrthoDB" id="2969230at2"/>